<feature type="transmembrane region" description="Helical" evidence="1">
    <location>
        <begin position="180"/>
        <end position="201"/>
    </location>
</feature>
<reference evidence="2 3" key="1">
    <citation type="submission" date="2017-03" db="EMBL/GenBank/DDBJ databases">
        <title>The genome sequence of Candidatus Rickettsiella viridis.</title>
        <authorList>
            <person name="Nikoh N."/>
            <person name="Tsuchida T."/>
            <person name="Yamaguchi K."/>
            <person name="Maeda T."/>
            <person name="Shigenobu S."/>
            <person name="Fukatsu T."/>
        </authorList>
    </citation>
    <scope>NUCLEOTIDE SEQUENCE [LARGE SCALE GENOMIC DNA]</scope>
    <source>
        <strain evidence="2 3">Ap-RA04</strain>
    </source>
</reference>
<keyword evidence="3" id="KW-1185">Reference proteome</keyword>
<dbReference type="AlphaFoldDB" id="A0A2Z5UWG5"/>
<sequence>MLSAEDLKTLYDPKNFKGVSQQTRTDIIVTINIDIEDLDQEEGGKFTHEELCNGLHYLLATNKALRGYIEQNNFQVSVSDPFIITSSVLAGLGGFGESDCCFFCCAADPGALEVSLVSWEFLCALVGIFGIGVLIYKNIGGILKNEEPSVVKVAKIMASLIVFIGVTGLAWFFLPTISAVGLSSVLAVFCGAVATAVFSYVNKKILCFPNEQGNVNELLKPSDELLAELQNIKTILKYSRKGDDKQACMEFVKAVVRLHIKSISKLENMKKPSSLGGYGSFHKRVISEQPANDTNQNIEDIPTYRA</sequence>
<evidence type="ECO:0000313" key="3">
    <source>
        <dbReference type="Proteomes" id="UP000282483"/>
    </source>
</evidence>
<evidence type="ECO:0008006" key="4">
    <source>
        <dbReference type="Google" id="ProtNLM"/>
    </source>
</evidence>
<proteinExistence type="predicted"/>
<accession>A0A2Z5UWG5</accession>
<dbReference type="KEGG" id="rvi:RVIR1_08440"/>
<dbReference type="Proteomes" id="UP000282483">
    <property type="component" value="Chromosome"/>
</dbReference>
<name>A0A2Z5UWG5_9COXI</name>
<protein>
    <recommendedName>
        <fullName evidence="4">Transmembrane protein</fullName>
    </recommendedName>
</protein>
<evidence type="ECO:0000256" key="1">
    <source>
        <dbReference type="SAM" id="Phobius"/>
    </source>
</evidence>
<organism evidence="2 3">
    <name type="scientific">Candidatus Rickettsiella viridis</name>
    <dbReference type="NCBI Taxonomy" id="676208"/>
    <lineage>
        <taxon>Bacteria</taxon>
        <taxon>Pseudomonadati</taxon>
        <taxon>Pseudomonadota</taxon>
        <taxon>Gammaproteobacteria</taxon>
        <taxon>Legionellales</taxon>
        <taxon>Coxiellaceae</taxon>
        <taxon>Rickettsiella</taxon>
    </lineage>
</organism>
<keyword evidence="1" id="KW-1133">Transmembrane helix</keyword>
<dbReference type="EMBL" id="AP018005">
    <property type="protein sequence ID" value="BBB15333.1"/>
    <property type="molecule type" value="Genomic_DNA"/>
</dbReference>
<evidence type="ECO:0000313" key="2">
    <source>
        <dbReference type="EMBL" id="BBB15333.1"/>
    </source>
</evidence>
<dbReference type="RefSeq" id="WP_126322796.1">
    <property type="nucleotide sequence ID" value="NZ_AP018005.1"/>
</dbReference>
<feature type="transmembrane region" description="Helical" evidence="1">
    <location>
        <begin position="116"/>
        <end position="136"/>
    </location>
</feature>
<feature type="transmembrane region" description="Helical" evidence="1">
    <location>
        <begin position="156"/>
        <end position="174"/>
    </location>
</feature>
<keyword evidence="1" id="KW-0812">Transmembrane</keyword>
<gene>
    <name evidence="2" type="ORF">RVIR1_08440</name>
</gene>
<keyword evidence="1" id="KW-0472">Membrane</keyword>